<protein>
    <submittedName>
        <fullName evidence="2">Uncharacterized protein</fullName>
    </submittedName>
</protein>
<evidence type="ECO:0000256" key="1">
    <source>
        <dbReference type="SAM" id="MobiDB-lite"/>
    </source>
</evidence>
<comment type="caution">
    <text evidence="2">The sequence shown here is derived from an EMBL/GenBank/DDBJ whole genome shotgun (WGS) entry which is preliminary data.</text>
</comment>
<gene>
    <name evidence="2" type="ORF">DDE83_007543</name>
</gene>
<feature type="region of interest" description="Disordered" evidence="1">
    <location>
        <begin position="20"/>
        <end position="126"/>
    </location>
</feature>
<feature type="compositionally biased region" description="Low complexity" evidence="1">
    <location>
        <begin position="106"/>
        <end position="126"/>
    </location>
</feature>
<evidence type="ECO:0000313" key="3">
    <source>
        <dbReference type="Proteomes" id="UP000249619"/>
    </source>
</evidence>
<feature type="region of interest" description="Disordered" evidence="1">
    <location>
        <begin position="307"/>
        <end position="333"/>
    </location>
</feature>
<organism evidence="2 3">
    <name type="scientific">Stemphylium lycopersici</name>
    <name type="common">Tomato gray leaf spot disease fungus</name>
    <name type="synonym">Thyrospora lycopersici</name>
    <dbReference type="NCBI Taxonomy" id="183478"/>
    <lineage>
        <taxon>Eukaryota</taxon>
        <taxon>Fungi</taxon>
        <taxon>Dikarya</taxon>
        <taxon>Ascomycota</taxon>
        <taxon>Pezizomycotina</taxon>
        <taxon>Dothideomycetes</taxon>
        <taxon>Pleosporomycetidae</taxon>
        <taxon>Pleosporales</taxon>
        <taxon>Pleosporineae</taxon>
        <taxon>Pleosporaceae</taxon>
        <taxon>Stemphylium</taxon>
    </lineage>
</organism>
<feature type="compositionally biased region" description="Gly residues" evidence="1">
    <location>
        <begin position="473"/>
        <end position="485"/>
    </location>
</feature>
<proteinExistence type="predicted"/>
<feature type="region of interest" description="Disordered" evidence="1">
    <location>
        <begin position="245"/>
        <end position="286"/>
    </location>
</feature>
<evidence type="ECO:0000313" key="2">
    <source>
        <dbReference type="EMBL" id="RAR05050.1"/>
    </source>
</evidence>
<keyword evidence="3" id="KW-1185">Reference proteome</keyword>
<dbReference type="AlphaFoldDB" id="A0A364MVT7"/>
<feature type="region of interest" description="Disordered" evidence="1">
    <location>
        <begin position="473"/>
        <end position="566"/>
    </location>
</feature>
<reference evidence="3" key="1">
    <citation type="submission" date="2018-05" db="EMBL/GenBank/DDBJ databases">
        <title>Draft genome sequence of Stemphylium lycopersici strain CIDEFI 213.</title>
        <authorList>
            <person name="Medina R."/>
            <person name="Franco M.E.E."/>
            <person name="Lucentini C.G."/>
            <person name="Saparrat M.C.N."/>
            <person name="Balatti P.A."/>
        </authorList>
    </citation>
    <scope>NUCLEOTIDE SEQUENCE [LARGE SCALE GENOMIC DNA]</scope>
    <source>
        <strain evidence="3">CIDEFI 213</strain>
    </source>
</reference>
<feature type="compositionally biased region" description="Basic and acidic residues" evidence="1">
    <location>
        <begin position="527"/>
        <end position="538"/>
    </location>
</feature>
<feature type="compositionally biased region" description="Basic and acidic residues" evidence="1">
    <location>
        <begin position="245"/>
        <end position="255"/>
    </location>
</feature>
<feature type="compositionally biased region" description="Basic residues" evidence="1">
    <location>
        <begin position="162"/>
        <end position="172"/>
    </location>
</feature>
<dbReference type="EMBL" id="QGDH01000140">
    <property type="protein sequence ID" value="RAR05050.1"/>
    <property type="molecule type" value="Genomic_DNA"/>
</dbReference>
<dbReference type="Proteomes" id="UP000249619">
    <property type="component" value="Unassembled WGS sequence"/>
</dbReference>
<accession>A0A364MVT7</accession>
<feature type="compositionally biased region" description="Basic residues" evidence="1">
    <location>
        <begin position="263"/>
        <end position="277"/>
    </location>
</feature>
<feature type="region of interest" description="Disordered" evidence="1">
    <location>
        <begin position="139"/>
        <end position="175"/>
    </location>
</feature>
<name>A0A364MVT7_STELY</name>
<sequence length="566" mass="60931">MAMPRTGYASGMHYTPGATPGIGGGGNTDGLNNVQAGGGGMMATGVPMMRGGGIAEMQQQQQQQAPPPEYTSNPNLPRYGVAGGEMHGAQMHPYASYPGPRPPSPTSSTSIPAPQSQAPPQASRQARPYHYEHVPMGAYADAKKARKPARPRKEPRTSTRLNRGHPLHKKARPSGEEWLQGDAFLDACTCSTNCNCRESQRVLYRARNDRRIGRDDSDDDEEQHGYGSGEIRYILKEDLGRDCGDHSGCKKRDSESDSDSSCKKKMKKEKRKKKRRTENKEEKKRKDEFEGFKDDLLEALDERLQDMTKASRQRDQSGSPARPSLGLPGLGQTSYNLMNGSGIDPQIMAQQLGVMGGNPHGMATTPGMGLMPPGMTGPSGNGSMHHHHPPPDMSMSMAGFPDDVSDKNGPRGMGMGMGMGNANMQHGMMNKKAMRPNFMLPRGANAGGRFGGDGMGMDMDRMAAMHFQAMGSCGGIPGQRGSGGGRRAHLDSESDDSDFGPGLPICSGIRQRAGLERNGRGSGGLGRADKDSQNRRDFGGSPLGRNNSSRHRGKQARVDTDDDDAY</sequence>